<dbReference type="PANTHER" id="PTHR12958">
    <property type="entry name" value="FRIEND OF GATA2-RELATED"/>
    <property type="match status" value="1"/>
</dbReference>
<evidence type="ECO:0000256" key="1">
    <source>
        <dbReference type="ARBA" id="ARBA00004123"/>
    </source>
</evidence>
<dbReference type="InterPro" id="IPR036236">
    <property type="entry name" value="Znf_C2H2_sf"/>
</dbReference>
<feature type="domain" description="CCHC FOG-type" evidence="16">
    <location>
        <begin position="195"/>
        <end position="228"/>
    </location>
</feature>
<dbReference type="SUPFAM" id="SSF57667">
    <property type="entry name" value="beta-beta-alpha zinc fingers"/>
    <property type="match status" value="6"/>
</dbReference>
<keyword evidence="7" id="KW-0805">Transcription regulation</keyword>
<name>A0A8D8YWL8_9HEMI</name>
<keyword evidence="6" id="KW-0862">Zinc</keyword>
<feature type="region of interest" description="Disordered" evidence="14">
    <location>
        <begin position="766"/>
        <end position="794"/>
    </location>
</feature>
<keyword evidence="11" id="KW-0539">Nucleus</keyword>
<dbReference type="InterPro" id="IPR013087">
    <property type="entry name" value="Znf_C2H2_type"/>
</dbReference>
<evidence type="ECO:0000256" key="4">
    <source>
        <dbReference type="ARBA" id="ARBA00022737"/>
    </source>
</evidence>
<feature type="compositionally biased region" description="Basic and acidic residues" evidence="14">
    <location>
        <begin position="29"/>
        <end position="44"/>
    </location>
</feature>
<dbReference type="GO" id="GO:0061629">
    <property type="term" value="F:RNA polymerase II-specific DNA-binding transcription factor binding"/>
    <property type="evidence" value="ECO:0007669"/>
    <property type="project" value="InterPro"/>
</dbReference>
<sequence>MSRRKQSNPKPLKGEEDEEWSKNVSNETDGTKEDHMLHSDEKTASPEPQQPPQVKNELTDNETSNGGYQSEDEQVRRSAPSEGTRTDSGSEPRSPDVPKVRLNTNLATDPARNSPSVKSASPSQSPTGSVRSNSEGKVSVKAEPIVSPSSSIIPSPAELEYLASLPPTLQSAIASGRLFFPGNVDPRKKLDIPEVRQGPVYTCVPCGIRFSSASTLEAHQTYYCTHRVQKSKDGADSDPEESSTPKPPLTPTGEDPPLSSGDGTRSPRIGKAHRCPHCSYSADKKVSLNRHMRMHSASPPTLATTPGPIPQNSNSSDMESESSRHLVDRYCTDCDIRFSSLKTFRAHKMHYCSTRHVIKNVIGKPPSAPPSPNDAKLSPSSSGPPEPQPFLALPTNPILIVPYSLFQNASILSGPVTMGLPSQDMACLLMPDGTLQPMAHGILNSNNSGPGNNKQRTVTPGLASQQTQKEVVQNNEPQPTNISNKPSSNNGHHLIKSSNMRNGTPGPLDLTTHRPDVESGDMCEDEKENRRSVDNQSVETEDIVCAPSIPLLLSTSSTCSSPSPSPAPISPCSNSSQRREGQSNSSSPRSGASPPARLRRPHNGMKAKDMDVKRRRIDSNSISQPGFSPVGFDVPNLFLAAVAAQHDLKSDLPFPPELLPHLAASVSPRLNVPKNAKLPPGLLPAGLQGLLPRGGADINPASLLPMLNPELLRISAELPTASLASPLVVKQGVSKCQECNIVFCKLENYLAHKKHYCSARQNSEASAKEEIQPPTPQLKTSPSPPSPTTSVSPKPTTPLLQFICNACGVKFMTYDSLSAHQTYYCNKKPIVSSASSVTSQDGSEKSNRKSPKFKQELPGVGWKCPCCNVISTSTCAAQKHMESHKNVKAFLCSICSYKGNTLRGMRTHIRMHFETRSADVVEDNFITCVIDDAAGINNNNEGTDLSKQGSRSENFNNNDIEMSTEMSTTESAHNVNGIVRKNNFPDVTIQDDHLENEIKKEIIDPEEYIDVDEDSNSHVDNNNYCNASSSPNLENNTLDLTRGNSESKMKCELDITRIQNEVSVKKENLENEITRVESAETDEESRYCTTCDITFNYASSLIAHKKFYCPKVKV</sequence>
<dbReference type="GO" id="GO:0008270">
    <property type="term" value="F:zinc ion binding"/>
    <property type="evidence" value="ECO:0007669"/>
    <property type="project" value="UniProtKB-KW"/>
</dbReference>
<reference evidence="17" key="1">
    <citation type="submission" date="2021-05" db="EMBL/GenBank/DDBJ databases">
        <authorList>
            <person name="Alioto T."/>
            <person name="Alioto T."/>
            <person name="Gomez Garrido J."/>
        </authorList>
    </citation>
    <scope>NUCLEOTIDE SEQUENCE</scope>
</reference>
<proteinExistence type="predicted"/>
<feature type="domain" description="CCHC FOG-type" evidence="16">
    <location>
        <begin position="728"/>
        <end position="761"/>
    </location>
</feature>
<dbReference type="GO" id="GO:0000122">
    <property type="term" value="P:negative regulation of transcription by RNA polymerase II"/>
    <property type="evidence" value="ECO:0007669"/>
    <property type="project" value="TreeGrafter"/>
</dbReference>
<feature type="domain" description="CCHC FOG-type" evidence="16">
    <location>
        <begin position="323"/>
        <end position="356"/>
    </location>
</feature>
<keyword evidence="2" id="KW-0678">Repressor</keyword>
<evidence type="ECO:0000256" key="13">
    <source>
        <dbReference type="SAM" id="Coils"/>
    </source>
</evidence>
<feature type="region of interest" description="Disordered" evidence="14">
    <location>
        <begin position="556"/>
        <end position="615"/>
    </location>
</feature>
<evidence type="ECO:0000256" key="11">
    <source>
        <dbReference type="ARBA" id="ARBA00023242"/>
    </source>
</evidence>
<keyword evidence="4" id="KW-0677">Repeat</keyword>
<evidence type="ECO:0000256" key="8">
    <source>
        <dbReference type="ARBA" id="ARBA00023125"/>
    </source>
</evidence>
<organism evidence="17">
    <name type="scientific">Cacopsylla melanoneura</name>
    <dbReference type="NCBI Taxonomy" id="428564"/>
    <lineage>
        <taxon>Eukaryota</taxon>
        <taxon>Metazoa</taxon>
        <taxon>Ecdysozoa</taxon>
        <taxon>Arthropoda</taxon>
        <taxon>Hexapoda</taxon>
        <taxon>Insecta</taxon>
        <taxon>Pterygota</taxon>
        <taxon>Neoptera</taxon>
        <taxon>Paraneoptera</taxon>
        <taxon>Hemiptera</taxon>
        <taxon>Sternorrhyncha</taxon>
        <taxon>Psylloidea</taxon>
        <taxon>Psyllidae</taxon>
        <taxon>Psyllinae</taxon>
        <taxon>Cacopsylla</taxon>
    </lineage>
</organism>
<feature type="region of interest" description="Disordered" evidence="14">
    <location>
        <begin position="293"/>
        <end position="321"/>
    </location>
</feature>
<dbReference type="AlphaFoldDB" id="A0A8D8YWL8"/>
<dbReference type="GO" id="GO:0007507">
    <property type="term" value="P:heart development"/>
    <property type="evidence" value="ECO:0007669"/>
    <property type="project" value="TreeGrafter"/>
</dbReference>
<evidence type="ECO:0000256" key="3">
    <source>
        <dbReference type="ARBA" id="ARBA00022723"/>
    </source>
</evidence>
<keyword evidence="9" id="KW-0010">Activator</keyword>
<comment type="subcellular location">
    <subcellularLocation>
        <location evidence="1">Nucleus</location>
    </subcellularLocation>
</comment>
<keyword evidence="8" id="KW-0238">DNA-binding</keyword>
<feature type="domain" description="CCHC FOG-type" evidence="16">
    <location>
        <begin position="1080"/>
        <end position="1113"/>
    </location>
</feature>
<dbReference type="PROSITE" id="PS50157">
    <property type="entry name" value="ZINC_FINGER_C2H2_2"/>
    <property type="match status" value="3"/>
</dbReference>
<keyword evidence="3" id="KW-0479">Metal-binding</keyword>
<dbReference type="InterPro" id="IPR039746">
    <property type="entry name" value="FOG"/>
</dbReference>
<feature type="compositionally biased region" description="Low complexity" evidence="14">
    <location>
        <begin position="583"/>
        <end position="596"/>
    </location>
</feature>
<feature type="compositionally biased region" description="Low complexity" evidence="14">
    <location>
        <begin position="114"/>
        <end position="126"/>
    </location>
</feature>
<dbReference type="Pfam" id="PF25445">
    <property type="entry name" value="CCHC_ZFPM2"/>
    <property type="match status" value="1"/>
</dbReference>
<evidence type="ECO:0000256" key="9">
    <source>
        <dbReference type="ARBA" id="ARBA00023159"/>
    </source>
</evidence>
<evidence type="ECO:0000256" key="2">
    <source>
        <dbReference type="ARBA" id="ARBA00022491"/>
    </source>
</evidence>
<evidence type="ECO:0000256" key="10">
    <source>
        <dbReference type="ARBA" id="ARBA00023163"/>
    </source>
</evidence>
<dbReference type="Gene3D" id="3.30.160.60">
    <property type="entry name" value="Classic Zinc Finger"/>
    <property type="match status" value="2"/>
</dbReference>
<dbReference type="GO" id="GO:0045944">
    <property type="term" value="P:positive regulation of transcription by RNA polymerase II"/>
    <property type="evidence" value="ECO:0007669"/>
    <property type="project" value="TreeGrafter"/>
</dbReference>
<feature type="region of interest" description="Disordered" evidence="14">
    <location>
        <begin position="230"/>
        <end position="276"/>
    </location>
</feature>
<feature type="compositionally biased region" description="Basic and acidic residues" evidence="14">
    <location>
        <begin position="84"/>
        <end position="99"/>
    </location>
</feature>
<evidence type="ECO:0000256" key="6">
    <source>
        <dbReference type="ARBA" id="ARBA00022833"/>
    </source>
</evidence>
<feature type="region of interest" description="Disordered" evidence="14">
    <location>
        <begin position="439"/>
        <end position="539"/>
    </location>
</feature>
<dbReference type="PROSITE" id="PS51810">
    <property type="entry name" value="ZF_CCHC_FOG"/>
    <property type="match status" value="4"/>
</dbReference>
<feature type="domain" description="C2H2-type" evidence="15">
    <location>
        <begin position="201"/>
        <end position="231"/>
    </location>
</feature>
<dbReference type="SMART" id="SM00355">
    <property type="entry name" value="ZnF_C2H2"/>
    <property type="match status" value="8"/>
</dbReference>
<evidence type="ECO:0000259" key="16">
    <source>
        <dbReference type="PROSITE" id="PS51810"/>
    </source>
</evidence>
<feature type="domain" description="C2H2-type" evidence="15">
    <location>
        <begin position="802"/>
        <end position="829"/>
    </location>
</feature>
<keyword evidence="10" id="KW-0804">Transcription</keyword>
<dbReference type="GO" id="GO:0003677">
    <property type="term" value="F:DNA binding"/>
    <property type="evidence" value="ECO:0007669"/>
    <property type="project" value="UniProtKB-KW"/>
</dbReference>
<accession>A0A8D8YWL8</accession>
<dbReference type="GO" id="GO:0009653">
    <property type="term" value="P:anatomical structure morphogenesis"/>
    <property type="evidence" value="ECO:0007669"/>
    <property type="project" value="UniProtKB-ARBA"/>
</dbReference>
<dbReference type="InterPro" id="IPR059121">
    <property type="entry name" value="CCHC_ZFPM2-like"/>
</dbReference>
<evidence type="ECO:0000256" key="14">
    <source>
        <dbReference type="SAM" id="MobiDB-lite"/>
    </source>
</evidence>
<protein>
    <submittedName>
        <fullName evidence="17">Zinc finger protein ush</fullName>
    </submittedName>
</protein>
<dbReference type="EMBL" id="HBUF01396501">
    <property type="protein sequence ID" value="CAG6735681.1"/>
    <property type="molecule type" value="Transcribed_RNA"/>
</dbReference>
<keyword evidence="13" id="KW-0175">Coiled coil</keyword>
<evidence type="ECO:0000259" key="15">
    <source>
        <dbReference type="PROSITE" id="PS50157"/>
    </source>
</evidence>
<evidence type="ECO:0000313" key="17">
    <source>
        <dbReference type="EMBL" id="CAG6735681.1"/>
    </source>
</evidence>
<feature type="compositionally biased region" description="Polar residues" evidence="14">
    <location>
        <begin position="127"/>
        <end position="136"/>
    </location>
</feature>
<feature type="region of interest" description="Disordered" evidence="14">
    <location>
        <begin position="1"/>
        <end position="142"/>
    </location>
</feature>
<feature type="region of interest" description="Disordered" evidence="14">
    <location>
        <begin position="363"/>
        <end position="389"/>
    </location>
</feature>
<evidence type="ECO:0000256" key="12">
    <source>
        <dbReference type="PROSITE-ProRule" id="PRU00042"/>
    </source>
</evidence>
<evidence type="ECO:0000256" key="7">
    <source>
        <dbReference type="ARBA" id="ARBA00023015"/>
    </source>
</evidence>
<dbReference type="GO" id="GO:0030154">
    <property type="term" value="P:cell differentiation"/>
    <property type="evidence" value="ECO:0007669"/>
    <property type="project" value="UniProtKB-ARBA"/>
</dbReference>
<evidence type="ECO:0000256" key="5">
    <source>
        <dbReference type="ARBA" id="ARBA00022771"/>
    </source>
</evidence>
<dbReference type="PANTHER" id="PTHR12958:SF3">
    <property type="entry name" value="ZINC FINGER PROTEIN USH"/>
    <property type="match status" value="1"/>
</dbReference>
<dbReference type="GO" id="GO:0005634">
    <property type="term" value="C:nucleus"/>
    <property type="evidence" value="ECO:0007669"/>
    <property type="project" value="UniProtKB-SubCell"/>
</dbReference>
<dbReference type="InterPro" id="IPR034731">
    <property type="entry name" value="Znf_CCHC_FOG"/>
</dbReference>
<feature type="domain" description="C2H2-type" evidence="15">
    <location>
        <begin position="273"/>
        <end position="300"/>
    </location>
</feature>
<feature type="coiled-coil region" evidence="13">
    <location>
        <begin position="1059"/>
        <end position="1086"/>
    </location>
</feature>
<feature type="compositionally biased region" description="Polar residues" evidence="14">
    <location>
        <begin position="443"/>
        <end position="502"/>
    </location>
</feature>
<feature type="compositionally biased region" description="Polar residues" evidence="14">
    <location>
        <begin position="102"/>
        <end position="113"/>
    </location>
</feature>
<keyword evidence="5 12" id="KW-0863">Zinc-finger</keyword>